<dbReference type="InterPro" id="IPR036691">
    <property type="entry name" value="Endo/exonu/phosph_ase_sf"/>
</dbReference>
<keyword evidence="1 6" id="KW-0489">Methyltransferase</keyword>
<dbReference type="Pfam" id="PF00145">
    <property type="entry name" value="DNA_methylase"/>
    <property type="match status" value="1"/>
</dbReference>
<dbReference type="SUPFAM" id="SSF56219">
    <property type="entry name" value="DNase I-like"/>
    <property type="match status" value="1"/>
</dbReference>
<dbReference type="Proteomes" id="UP001152797">
    <property type="component" value="Unassembled WGS sequence"/>
</dbReference>
<dbReference type="Gene3D" id="3.30.420.10">
    <property type="entry name" value="Ribonuclease H-like superfamily/Ribonuclease H"/>
    <property type="match status" value="1"/>
</dbReference>
<reference evidence="6 7" key="2">
    <citation type="submission" date="2024-05" db="EMBL/GenBank/DDBJ databases">
        <authorList>
            <person name="Chen Y."/>
            <person name="Shah S."/>
            <person name="Dougan E. K."/>
            <person name="Thang M."/>
            <person name="Chan C."/>
        </authorList>
    </citation>
    <scope>NUCLEOTIDE SEQUENCE [LARGE SCALE GENOMIC DNA]</scope>
</reference>
<evidence type="ECO:0000313" key="5">
    <source>
        <dbReference type="EMBL" id="CAI3976746.1"/>
    </source>
</evidence>
<proteinExistence type="predicted"/>
<dbReference type="GO" id="GO:0032259">
    <property type="term" value="P:methylation"/>
    <property type="evidence" value="ECO:0007669"/>
    <property type="project" value="UniProtKB-KW"/>
</dbReference>
<protein>
    <submittedName>
        <fullName evidence="6">Type II methyltransferase M.NlaX (M.NlaX) (Cytosine-specific methyltransferase NlaX)</fullName>
    </submittedName>
</protein>
<evidence type="ECO:0000313" key="7">
    <source>
        <dbReference type="Proteomes" id="UP001152797"/>
    </source>
</evidence>
<dbReference type="EMBL" id="CAMXCT030000293">
    <property type="protein sequence ID" value="CAL4764058.1"/>
    <property type="molecule type" value="Genomic_DNA"/>
</dbReference>
<organism evidence="5">
    <name type="scientific">Cladocopium goreaui</name>
    <dbReference type="NCBI Taxonomy" id="2562237"/>
    <lineage>
        <taxon>Eukaryota</taxon>
        <taxon>Sar</taxon>
        <taxon>Alveolata</taxon>
        <taxon>Dinophyceae</taxon>
        <taxon>Suessiales</taxon>
        <taxon>Symbiodiniaceae</taxon>
        <taxon>Cladocopium</taxon>
    </lineage>
</organism>
<dbReference type="Gene3D" id="3.40.50.150">
    <property type="entry name" value="Vaccinia Virus protein VP39"/>
    <property type="match status" value="1"/>
</dbReference>
<reference evidence="5" key="1">
    <citation type="submission" date="2022-10" db="EMBL/GenBank/DDBJ databases">
        <authorList>
            <person name="Chen Y."/>
            <person name="Dougan E. K."/>
            <person name="Chan C."/>
            <person name="Rhodes N."/>
            <person name="Thang M."/>
        </authorList>
    </citation>
    <scope>NUCLEOTIDE SEQUENCE</scope>
</reference>
<dbReference type="SUPFAM" id="SSF53335">
    <property type="entry name" value="S-adenosyl-L-methionine-dependent methyltransferases"/>
    <property type="match status" value="1"/>
</dbReference>
<dbReference type="GO" id="GO:0008168">
    <property type="term" value="F:methyltransferase activity"/>
    <property type="evidence" value="ECO:0007669"/>
    <property type="project" value="UniProtKB-KW"/>
</dbReference>
<dbReference type="OrthoDB" id="407509at2759"/>
<evidence type="ECO:0000256" key="2">
    <source>
        <dbReference type="ARBA" id="ARBA00022679"/>
    </source>
</evidence>
<gene>
    <name evidence="5" type="ORF">C1SCF055_LOCUS4941</name>
</gene>
<evidence type="ECO:0000256" key="3">
    <source>
        <dbReference type="ARBA" id="ARBA00022691"/>
    </source>
</evidence>
<dbReference type="Gene3D" id="3.60.10.10">
    <property type="entry name" value="Endonuclease/exonuclease/phosphatase"/>
    <property type="match status" value="1"/>
</dbReference>
<dbReference type="InterPro" id="IPR029063">
    <property type="entry name" value="SAM-dependent_MTases_sf"/>
</dbReference>
<dbReference type="InterPro" id="IPR036397">
    <property type="entry name" value="RNaseH_sf"/>
</dbReference>
<dbReference type="Gene3D" id="3.90.120.10">
    <property type="entry name" value="DNA Methylase, subunit A, domain 2"/>
    <property type="match status" value="1"/>
</dbReference>
<keyword evidence="7" id="KW-1185">Reference proteome</keyword>
<evidence type="ECO:0000256" key="4">
    <source>
        <dbReference type="SAM" id="MobiDB-lite"/>
    </source>
</evidence>
<keyword evidence="3" id="KW-0949">S-adenosyl-L-methionine</keyword>
<feature type="region of interest" description="Disordered" evidence="4">
    <location>
        <begin position="1495"/>
        <end position="1542"/>
    </location>
</feature>
<accession>A0A9P1FI13</accession>
<dbReference type="InterPro" id="IPR050750">
    <property type="entry name" value="C5-MTase"/>
</dbReference>
<evidence type="ECO:0000256" key="1">
    <source>
        <dbReference type="ARBA" id="ARBA00022603"/>
    </source>
</evidence>
<dbReference type="EMBL" id="CAMXCT010000293">
    <property type="protein sequence ID" value="CAI3976746.1"/>
    <property type="molecule type" value="Genomic_DNA"/>
</dbReference>
<name>A0A9P1FI13_9DINO</name>
<dbReference type="InterPro" id="IPR001525">
    <property type="entry name" value="C5_MeTfrase"/>
</dbReference>
<dbReference type="GO" id="GO:0003676">
    <property type="term" value="F:nucleic acid binding"/>
    <property type="evidence" value="ECO:0007669"/>
    <property type="project" value="InterPro"/>
</dbReference>
<dbReference type="PANTHER" id="PTHR46098">
    <property type="entry name" value="TRNA (CYTOSINE(38)-C(5))-METHYLTRANSFERASE"/>
    <property type="match status" value="1"/>
</dbReference>
<sequence>MDVTSFLNAPVGQKVSLLVEIKGSDDFFSLGFESPFGEPVAFLHEGERYEGMVTLYDVKHTGVKHLDSWILEVDGYMPLRSTPLDISDMGYVHDVCCGLGGFSTAFQHLGVSVVSAVDSCELAVQAFQLNHSCPTICGDIASVDVLVRMHTCQLVCGRRPVISAGFPCQPLSRQGAQLRQWDQRSKTLGSILRAAHLLRSTGLFLECVQEALSDDATQRQLQEFANMHGFAMFQRVLHLSNMWPSRRTRWFMVMLPSEFGEFSFPALPQLPKPPSVMQLMPFSPWPAWSMQDESQLSWTEMEEQVYNDPQYGSTNRFVQTQHPLPTALHSWGNALYACPCKCRASGLSPQTLRSGGLRGLAIVSGCWPHKTRHIHPRELQLFLGFPPFESVLSDCRAQLCLYGNAVSPIQVMWIWAHVMKQFGLLHGFPDSTEPLAQYIDVVLLQRDVSWPSPSVGLGDMVLVHENAEVTLRFNTSQTVGQLLQAEANLCQESTMVFLKTEGLTLPNFAFLQERTYEVCRTNASADTMLSWIPVAIEFLGCVSVVWVPPGLSFRQLLCWAGIFQFARLMDETSKDISADSLVEPWKVVTVQQDPDDVSFDLNMLEGFGNIHDGLPIGLLRTTESWISTGLWHLDQLIKSQLLLTWTGLDFAPLTVWLPSFAEAVFEFWPCQTEDDLKAWLAPTDTQVYAFVRESWGWSMLFIALDARMTHITLVEPTGHLAVTSRLIAQRVACVSGRPFCEEQVKKIEPSVHPEQSLENVMKCFHHELGLSTALISDAVCCTPEIAMSDCQDISPTVPMTASSLLVKPGQPHVAEAPLQHGLTARFLLKFARALLGNYPTSVKPEQVQVLVIGDMDFFPAGCHLRTWQAEQAPLYLFVLVEKHWTFVKCDMHGTHLVVQQFDGLAHTSISELAPLCVALKQAWDADKVTISTTWVLEQTKADSCGTIALGHFALSLGLITYEQAMHFEALHSSFAICSSLAGSCGFVGFGIEEKVNHDLAQLLPTKGVPEENVKDRIQAALKVFGSEAIGKALQANNKWAALKQLGNSRPRPFMWVTNQELQQHIQDRSQSEYGAKLDIRKKKTQKEYKKQPAAAPQIDPASLFLPPGLFITNTGESVPQIPLEAVSKNSRGIAFATPSDVAQFLTDGKMISTEALSVLVIGTLPESAPQSLPMHSLQVPAIYRGTDEPILIDCTTIQLGDQAVYRKQNQAAPEVAVYPTAVFRVHVFRDLWVVDQPWEDVVSRPVKTLVQAFDILKLCKAQDCQGFCGFCHPSCEEEGIKSGLLDIWAFHWHTLDGNKTPPPKADVLSVYFRVPESSFHSLHVTSGTYGVFFEPRHSDNPGPDPRYAVVWMPPCTLAEVMHRVKTVDEGIAACRLGNKYGIRCLVKDQEALHAVICPTKPFVKCTIHLIYRLEPLPAGTQRQSLVQILKQFGWVAKPLQPCKGSQGKAWTVGAEKEPPSPFIETQNGWISLTKMRDQVPQTKPHDLIATVRTRQHMKDASGSASSSAPPQDPWHTTGKDPWANFHGTSKAGPPSQHVQQKFEEVEQKMTDRVQAALDAKMQQLPGDEEARLRLDSVESQIQSILVNQHKLENWAVDNSSKVAIIQSEQANMNQAMQQCQQTICEQGQALTQLAQEVTTCSHTLSSQGHTLQQVAQDVGGLQRDLTSQLEAYFSKQFFRIGEAMVPGPDNMVNPDMDFDSFVDPPQWALPGVPEFCLGVGNPSGISNKLHTLDCFPVGFWHMAETQASRYQQHAFQGYLNSLSWRSNRHLRSCLGAPAPLRAGSSVAGSWTGVLCFGDCPLRHVPCVWPSDEFSSGRALVTVGQIGGLQITTATIYCPAKGPTFPNARALAERLLTPITENLVFGRMGPRAILGDFNAPAGSLQQMQIWQSQGWVELQELMNRHYGIAPQATCKGATAPDQIWVSPELAMLITNSAVWQIYPDHAMLIAGLNVPSMSLFQPQWHLPGLIPWNFVDQDKWGTESDIGPIIDSSIRPVGGQCLPLDSRLDFESISQTDSTHAFRSWSRQFEVKVSQALSPGVQRADRSYFGRGLFAVTRKEARYALDCLEDSMSQTITVLDACAGLVTVPEPFPSQKVIGWQLQSQPALVRAMEEGYVVESDFVLVDGQTLSCTTLVHEPAEIQDRLVQLWTPRWNKHATVSSSQWDQIKRFAEDCLPRGHFSLPRVSIADWRRAVQSFKATAATGPCGWSRADLLHMQDTHVQAILDFFHMMEQGAAWPKQWTVGLIHSLQKREDSAKAEDFRPVTVMSMYYRVYTGIRAGQILAQLAQWSDFMQCGFMRKRQASDVWYFVGVYFVVRRSTSPAVTSCTGYPEGCPLACAAMTAVDVVWHTWQQASKLAQRAGFDGLQDGCDVGLTKSNDAAFGLTDQDALAAWAVVVADVGPLAKGPLPGIQQSIPRAEAYAVLSVMIWLQNFEGSAHIWVDNQWVVDTARDIQRGVFDPSSVEHEDIWTQIAALFQSAVADITLHKVASHTQKSTLTFVLTSDVSSDLSETPTGVARHGVERHRMAPARIQVTDRVGAGLPPPLPRPALAACSGGSFSIAFADCDQDWFSRRAVLLGLASLAGAISRAPAQAAIPMMEEFYQGSGSQVALPKEELQAMEKAYRKAWEKQKSLSITEAASGALTSLNDVPQMLKSGDFDGVRTLLLSPSVGAIGILKSPSRVGGSPYGAWATQCGDSRCESSALIARGALQELEEWCFSKRAIYFNSADKKQVESRDATGKALQKLQENLEEPLEFLEQAKVALEEVARKSG</sequence>
<dbReference type="PANTHER" id="PTHR46098:SF1">
    <property type="entry name" value="TRNA (CYTOSINE(38)-C(5))-METHYLTRANSFERASE"/>
    <property type="match status" value="1"/>
</dbReference>
<keyword evidence="2" id="KW-0808">Transferase</keyword>
<evidence type="ECO:0000313" key="6">
    <source>
        <dbReference type="EMBL" id="CAL4764058.1"/>
    </source>
</evidence>
<dbReference type="EMBL" id="CAMXCT020000293">
    <property type="protein sequence ID" value="CAL1130121.1"/>
    <property type="molecule type" value="Genomic_DNA"/>
</dbReference>
<comment type="caution">
    <text evidence="5">The sequence shown here is derived from an EMBL/GenBank/DDBJ whole genome shotgun (WGS) entry which is preliminary data.</text>
</comment>